<dbReference type="PROSITE" id="PS51257">
    <property type="entry name" value="PROKAR_LIPOPROTEIN"/>
    <property type="match status" value="1"/>
</dbReference>
<dbReference type="Proteomes" id="UP000576082">
    <property type="component" value="Unassembled WGS sequence"/>
</dbReference>
<protein>
    <recommendedName>
        <fullName evidence="3">Lipoprotein</fullName>
    </recommendedName>
</protein>
<keyword evidence="2" id="KW-1185">Reference proteome</keyword>
<proteinExistence type="predicted"/>
<accession>A0A7X9RWZ8</accession>
<name>A0A7X9RWZ8_9BACT</name>
<evidence type="ECO:0000313" key="1">
    <source>
        <dbReference type="EMBL" id="NME70266.1"/>
    </source>
</evidence>
<sequence>MQKLYCLVLVLLFSSCLNQKTGERDESLLIFSSEGNYLSKNLENYGNNYLITGVMNEASAVSSIDFLDVNTWKVGQGYIAILNDLGEPIAQYLDERTGSIYASLDYIEDDFYIGGTFEKEFLLIKFLKEGNTFKKVIEKKWTNDFFKEGVINLVKKVGDQIIVVGRGKVNDGSERFYFAALTDEGEIVWENVHNRASQYHLPKDIKEENGQVKVLTWEINEFEGRQEISEYTIDLNIGLVDGINFLSVDGYRFSDAAWLNGGIIGLAKVEEGKDKLFWLTDSEEKEVVFDYQGEELKDLIGKDNYFIVSSPLEGSEEIKYHNITINRSGDVISHVEFINSIESRLIGVEYLADDDQYFTMTSSLLKFKYVLEFRKN</sequence>
<gene>
    <name evidence="1" type="ORF">HHU12_19980</name>
</gene>
<reference evidence="1 2" key="1">
    <citation type="submission" date="2020-04" db="EMBL/GenBank/DDBJ databases">
        <title>Flammeovirga sp. SR4, a novel species isolated from seawater.</title>
        <authorList>
            <person name="Wang X."/>
        </authorList>
    </citation>
    <scope>NUCLEOTIDE SEQUENCE [LARGE SCALE GENOMIC DNA]</scope>
    <source>
        <strain evidence="1 2">ATCC 23126</strain>
    </source>
</reference>
<evidence type="ECO:0000313" key="2">
    <source>
        <dbReference type="Proteomes" id="UP000576082"/>
    </source>
</evidence>
<dbReference type="RefSeq" id="WP_169658506.1">
    <property type="nucleotide sequence ID" value="NZ_JABANE010000059.1"/>
</dbReference>
<organism evidence="1 2">
    <name type="scientific">Flammeovirga aprica JL-4</name>
    <dbReference type="NCBI Taxonomy" id="694437"/>
    <lineage>
        <taxon>Bacteria</taxon>
        <taxon>Pseudomonadati</taxon>
        <taxon>Bacteroidota</taxon>
        <taxon>Cytophagia</taxon>
        <taxon>Cytophagales</taxon>
        <taxon>Flammeovirgaceae</taxon>
        <taxon>Flammeovirga</taxon>
    </lineage>
</organism>
<evidence type="ECO:0008006" key="3">
    <source>
        <dbReference type="Google" id="ProtNLM"/>
    </source>
</evidence>
<comment type="caution">
    <text evidence="1">The sequence shown here is derived from an EMBL/GenBank/DDBJ whole genome shotgun (WGS) entry which is preliminary data.</text>
</comment>
<dbReference type="AlphaFoldDB" id="A0A7X9RWZ8"/>
<dbReference type="EMBL" id="JABANE010000059">
    <property type="protein sequence ID" value="NME70266.1"/>
    <property type="molecule type" value="Genomic_DNA"/>
</dbReference>